<dbReference type="Pfam" id="PF05114">
    <property type="entry name" value="MbnB_TglH_ChrH"/>
    <property type="match status" value="1"/>
</dbReference>
<reference evidence="1" key="1">
    <citation type="submission" date="2024-01" db="EMBL/GenBank/DDBJ databases">
        <title>Unpublished Manusciprt.</title>
        <authorList>
            <person name="Duman M."/>
            <person name="Valdes E.G."/>
            <person name="Ajmi N."/>
            <person name="Altun S."/>
            <person name="Saticioglu I.B."/>
        </authorList>
    </citation>
    <scope>NUCLEOTIDE SEQUENCE</scope>
    <source>
        <strain evidence="1">137P</strain>
    </source>
</reference>
<dbReference type="InterPro" id="IPR007801">
    <property type="entry name" value="MbnB/TglH/ChrH"/>
</dbReference>
<gene>
    <name evidence="1" type="ORF">V0R62_21565</name>
</gene>
<evidence type="ECO:0000313" key="2">
    <source>
        <dbReference type="Proteomes" id="UP001354227"/>
    </source>
</evidence>
<dbReference type="InterPro" id="IPR036237">
    <property type="entry name" value="Xyl_isomerase-like_sf"/>
</dbReference>
<proteinExistence type="predicted"/>
<dbReference type="NCBIfam" id="NF003818">
    <property type="entry name" value="PRK05409.1"/>
    <property type="match status" value="1"/>
</dbReference>
<name>A0ABU7HGJ1_9PSED</name>
<accession>A0ABU7HGJ1</accession>
<dbReference type="Proteomes" id="UP001354227">
    <property type="component" value="Unassembled WGS sequence"/>
</dbReference>
<sequence>MNGNTPMGAGLGLKAEHYDQAWACHAEGLWFEVHPENYMVGGPRLAWLALMTERHPLSLHGVALSLAADAEPDATHLRRLRTLIDQVHPALVSEHLAWSTWRGQYHPDLLPFPRSDEALIRIAGNIQRTQDALGCHISIENPSHYLHLQGHDRDEIDFLAELVRRTGCGLLLDVNNVYVSAHNLGFDAADYLARFPAQAITEIHLAGYSHDDQGALLVDSHDAAIAAPVWSLYQQLIARIGPRPTLIERDGNIPAFDELLAERALAQATLDLAGALP</sequence>
<keyword evidence="2" id="KW-1185">Reference proteome</keyword>
<comment type="caution">
    <text evidence="1">The sequence shown here is derived from an EMBL/GenBank/DDBJ whole genome shotgun (WGS) entry which is preliminary data.</text>
</comment>
<dbReference type="PANTHER" id="PTHR42194:SF1">
    <property type="entry name" value="UPF0276 PROTEIN HI_1600"/>
    <property type="match status" value="1"/>
</dbReference>
<dbReference type="SUPFAM" id="SSF51658">
    <property type="entry name" value="Xylose isomerase-like"/>
    <property type="match status" value="1"/>
</dbReference>
<organism evidence="1 2">
    <name type="scientific">Pseudomonas carassii</name>
    <dbReference type="NCBI Taxonomy" id="3115855"/>
    <lineage>
        <taxon>Bacteria</taxon>
        <taxon>Pseudomonadati</taxon>
        <taxon>Pseudomonadota</taxon>
        <taxon>Gammaproteobacteria</taxon>
        <taxon>Pseudomonadales</taxon>
        <taxon>Pseudomonadaceae</taxon>
        <taxon>Pseudomonas</taxon>
    </lineage>
</organism>
<dbReference type="RefSeq" id="WP_330105159.1">
    <property type="nucleotide sequence ID" value="NZ_JAZDCT010000034.1"/>
</dbReference>
<evidence type="ECO:0000313" key="1">
    <source>
        <dbReference type="EMBL" id="MEE1890260.1"/>
    </source>
</evidence>
<protein>
    <submittedName>
        <fullName evidence="1">DUF692 domain-containing protein</fullName>
    </submittedName>
</protein>
<dbReference type="Gene3D" id="3.20.20.150">
    <property type="entry name" value="Divalent-metal-dependent TIM barrel enzymes"/>
    <property type="match status" value="1"/>
</dbReference>
<dbReference type="EMBL" id="JAZDCT010000034">
    <property type="protein sequence ID" value="MEE1890260.1"/>
    <property type="molecule type" value="Genomic_DNA"/>
</dbReference>
<dbReference type="PANTHER" id="PTHR42194">
    <property type="entry name" value="UPF0276 PROTEIN HI_1600"/>
    <property type="match status" value="1"/>
</dbReference>